<dbReference type="Gene3D" id="2.30.110.10">
    <property type="entry name" value="Electron Transport, Fmn-binding Protein, Chain A"/>
    <property type="match status" value="1"/>
</dbReference>
<proteinExistence type="predicted"/>
<evidence type="ECO:0000313" key="1">
    <source>
        <dbReference type="EMBL" id="MDH2390911.1"/>
    </source>
</evidence>
<gene>
    <name evidence="1" type="ORF">QCN29_19365</name>
</gene>
<sequence>MSDGEGLSGRRPGGPFAVDTPDWYGDVLAHPMVRVELDGETFAAVAVPDAPVEPVCPRLRRSPGRLPRPRLSDAGDGCVGVLNCAGLEVLSCV</sequence>
<dbReference type="RefSeq" id="WP_279929582.1">
    <property type="nucleotide sequence ID" value="NZ_JARWBG010000022.1"/>
</dbReference>
<evidence type="ECO:0000313" key="2">
    <source>
        <dbReference type="Proteomes" id="UP001223144"/>
    </source>
</evidence>
<accession>A0ABT6HQB6</accession>
<organism evidence="1 2">
    <name type="scientific">Streptomyces chengmaiensis</name>
    <dbReference type="NCBI Taxonomy" id="3040919"/>
    <lineage>
        <taxon>Bacteria</taxon>
        <taxon>Bacillati</taxon>
        <taxon>Actinomycetota</taxon>
        <taxon>Actinomycetes</taxon>
        <taxon>Kitasatosporales</taxon>
        <taxon>Streptomycetaceae</taxon>
        <taxon>Streptomyces</taxon>
    </lineage>
</organism>
<reference evidence="1 2" key="1">
    <citation type="submission" date="2023-04" db="EMBL/GenBank/DDBJ databases">
        <title>Streptomyces chengmaiensis sp. nov. isolated from the stem of mangrove plant in Hainan.</title>
        <authorList>
            <person name="Huang X."/>
            <person name="Zhou S."/>
            <person name="Chu X."/>
            <person name="Xie Y."/>
            <person name="Lin Y."/>
        </authorList>
    </citation>
    <scope>NUCLEOTIDE SEQUENCE [LARGE SCALE GENOMIC DNA]</scope>
    <source>
        <strain evidence="1 2">HNM0663</strain>
    </source>
</reference>
<name>A0ABT6HQB6_9ACTN</name>
<dbReference type="Proteomes" id="UP001223144">
    <property type="component" value="Unassembled WGS sequence"/>
</dbReference>
<comment type="caution">
    <text evidence="1">The sequence shown here is derived from an EMBL/GenBank/DDBJ whole genome shotgun (WGS) entry which is preliminary data.</text>
</comment>
<dbReference type="InterPro" id="IPR012349">
    <property type="entry name" value="Split_barrel_FMN-bd"/>
</dbReference>
<protein>
    <submittedName>
        <fullName evidence="1">Uncharacterized protein</fullName>
    </submittedName>
</protein>
<dbReference type="EMBL" id="JARWBG010000022">
    <property type="protein sequence ID" value="MDH2390911.1"/>
    <property type="molecule type" value="Genomic_DNA"/>
</dbReference>
<keyword evidence="2" id="KW-1185">Reference proteome</keyword>